<evidence type="ECO:0000256" key="1">
    <source>
        <dbReference type="SAM" id="MobiDB-lite"/>
    </source>
</evidence>
<reference evidence="2 3" key="1">
    <citation type="journal article" date="2019" name="Emerg. Microbes Infect.">
        <title>Comprehensive subspecies identification of 175 nontuberculous mycobacteria species based on 7547 genomic profiles.</title>
        <authorList>
            <person name="Matsumoto Y."/>
            <person name="Kinjo T."/>
            <person name="Motooka D."/>
            <person name="Nabeya D."/>
            <person name="Jung N."/>
            <person name="Uechi K."/>
            <person name="Horii T."/>
            <person name="Iida T."/>
            <person name="Fujita J."/>
            <person name="Nakamura S."/>
        </authorList>
    </citation>
    <scope>NUCLEOTIDE SEQUENCE [LARGE SCALE GENOMIC DNA]</scope>
    <source>
        <strain evidence="2 3">JCM 14742</strain>
    </source>
</reference>
<feature type="region of interest" description="Disordered" evidence="1">
    <location>
        <begin position="1"/>
        <end position="37"/>
    </location>
</feature>
<evidence type="ECO:0000313" key="2">
    <source>
        <dbReference type="EMBL" id="BBZ43915.1"/>
    </source>
</evidence>
<sequence>MAKPATNDGIRQGGTMADRSRIAHARSEHDARIDAPTMSEGGVEIVVPDHYRLPPEANSALVHVIMAVRDRMLGSGRGVA</sequence>
<dbReference type="Proteomes" id="UP000467105">
    <property type="component" value="Chromosome"/>
</dbReference>
<organism evidence="2 3">
    <name type="scientific">Mycobacterium parmense</name>
    <dbReference type="NCBI Taxonomy" id="185642"/>
    <lineage>
        <taxon>Bacteria</taxon>
        <taxon>Bacillati</taxon>
        <taxon>Actinomycetota</taxon>
        <taxon>Actinomycetes</taxon>
        <taxon>Mycobacteriales</taxon>
        <taxon>Mycobacteriaceae</taxon>
        <taxon>Mycobacterium</taxon>
        <taxon>Mycobacterium simiae complex</taxon>
    </lineage>
</organism>
<proteinExistence type="predicted"/>
<dbReference type="AlphaFoldDB" id="A0A7I7YPW8"/>
<keyword evidence="3" id="KW-1185">Reference proteome</keyword>
<protein>
    <submittedName>
        <fullName evidence="2">Uncharacterized protein</fullName>
    </submittedName>
</protein>
<gene>
    <name evidence="2" type="ORF">MPRM_11960</name>
</gene>
<feature type="compositionally biased region" description="Basic and acidic residues" evidence="1">
    <location>
        <begin position="18"/>
        <end position="33"/>
    </location>
</feature>
<evidence type="ECO:0000313" key="3">
    <source>
        <dbReference type="Proteomes" id="UP000467105"/>
    </source>
</evidence>
<dbReference type="EMBL" id="AP022614">
    <property type="protein sequence ID" value="BBZ43915.1"/>
    <property type="molecule type" value="Genomic_DNA"/>
</dbReference>
<accession>A0A7I7YPW8</accession>
<name>A0A7I7YPW8_9MYCO</name>